<evidence type="ECO:0000313" key="1">
    <source>
        <dbReference type="EMBL" id="VAW73089.1"/>
    </source>
</evidence>
<accession>A0A3B0YG06</accession>
<protein>
    <submittedName>
        <fullName evidence="1">Uncharacterized protein</fullName>
    </submittedName>
</protein>
<proteinExistence type="predicted"/>
<reference evidence="1" key="1">
    <citation type="submission" date="2018-06" db="EMBL/GenBank/DDBJ databases">
        <authorList>
            <person name="Zhirakovskaya E."/>
        </authorList>
    </citation>
    <scope>NUCLEOTIDE SEQUENCE</scope>
</reference>
<organism evidence="1">
    <name type="scientific">hydrothermal vent metagenome</name>
    <dbReference type="NCBI Taxonomy" id="652676"/>
    <lineage>
        <taxon>unclassified sequences</taxon>
        <taxon>metagenomes</taxon>
        <taxon>ecological metagenomes</taxon>
    </lineage>
</organism>
<name>A0A3B0YG06_9ZZZZ</name>
<sequence>MFILNDIESLPDDLQNLPDNTQHKLTFKLRFTVIGVPDSFTGIIYADVEDELQLQHFNNPKGNKRKVITLKNKLVAGGFEKIKQTLFSMVRGENVSFPQQIETLKRRVSGTPRK</sequence>
<dbReference type="AlphaFoldDB" id="A0A3B0YG06"/>
<dbReference type="EMBL" id="UOFJ01000698">
    <property type="protein sequence ID" value="VAW73089.1"/>
    <property type="molecule type" value="Genomic_DNA"/>
</dbReference>
<gene>
    <name evidence="1" type="ORF">MNBD_GAMMA10-472</name>
</gene>